<reference evidence="1 2" key="1">
    <citation type="journal article" date="2019" name="Genome Biol. Evol.">
        <title>Insights into the evolution of the New World diploid cottons (Gossypium, subgenus Houzingenia) based on genome sequencing.</title>
        <authorList>
            <person name="Grover C.E."/>
            <person name="Arick M.A. 2nd"/>
            <person name="Thrash A."/>
            <person name="Conover J.L."/>
            <person name="Sanders W.S."/>
            <person name="Peterson D.G."/>
            <person name="Frelichowski J.E."/>
            <person name="Scheffler J.A."/>
            <person name="Scheffler B.E."/>
            <person name="Wendel J.F."/>
        </authorList>
    </citation>
    <scope>NUCLEOTIDE SEQUENCE [LARGE SCALE GENOMIC DNA]</scope>
    <source>
        <strain evidence="1">57</strain>
        <tissue evidence="1">Leaf</tissue>
    </source>
</reference>
<keyword evidence="2" id="KW-1185">Reference proteome</keyword>
<dbReference type="Proteomes" id="UP000593573">
    <property type="component" value="Unassembled WGS sequence"/>
</dbReference>
<organism evidence="1 2">
    <name type="scientific">Gossypium klotzschianum</name>
    <dbReference type="NCBI Taxonomy" id="34286"/>
    <lineage>
        <taxon>Eukaryota</taxon>
        <taxon>Viridiplantae</taxon>
        <taxon>Streptophyta</taxon>
        <taxon>Embryophyta</taxon>
        <taxon>Tracheophyta</taxon>
        <taxon>Spermatophyta</taxon>
        <taxon>Magnoliopsida</taxon>
        <taxon>eudicotyledons</taxon>
        <taxon>Gunneridae</taxon>
        <taxon>Pentapetalae</taxon>
        <taxon>rosids</taxon>
        <taxon>malvids</taxon>
        <taxon>Malvales</taxon>
        <taxon>Malvaceae</taxon>
        <taxon>Malvoideae</taxon>
        <taxon>Gossypium</taxon>
    </lineage>
</organism>
<sequence>MVIEVVRVLRVRVLGRVMRFAAGLGGEGGEVSCRVINRVMMLLSVNVVRVMDVVRKGLGMKVIVIQSMRMLI</sequence>
<protein>
    <submittedName>
        <fullName evidence="1">Uncharacterized protein</fullName>
    </submittedName>
</protein>
<accession>A0A7J8TUX2</accession>
<evidence type="ECO:0000313" key="1">
    <source>
        <dbReference type="EMBL" id="MBA0641941.1"/>
    </source>
</evidence>
<dbReference type="AlphaFoldDB" id="A0A7J8TUX2"/>
<proteinExistence type="predicted"/>
<dbReference type="EMBL" id="JABFAB010000002">
    <property type="protein sequence ID" value="MBA0641941.1"/>
    <property type="molecule type" value="Genomic_DNA"/>
</dbReference>
<gene>
    <name evidence="1" type="ORF">Goklo_026413</name>
</gene>
<comment type="caution">
    <text evidence="1">The sequence shown here is derived from an EMBL/GenBank/DDBJ whole genome shotgun (WGS) entry which is preliminary data.</text>
</comment>
<evidence type="ECO:0000313" key="2">
    <source>
        <dbReference type="Proteomes" id="UP000593573"/>
    </source>
</evidence>
<name>A0A7J8TUX2_9ROSI</name>
<dbReference type="OrthoDB" id="998442at2759"/>